<evidence type="ECO:0000259" key="2">
    <source>
        <dbReference type="Pfam" id="PF16862"/>
    </source>
</evidence>
<reference evidence="3 4" key="1">
    <citation type="submission" date="2019-07" db="EMBL/GenBank/DDBJ databases">
        <title>Genomes of Cafeteria roenbergensis.</title>
        <authorList>
            <person name="Fischer M.G."/>
            <person name="Hackl T."/>
            <person name="Roman M."/>
        </authorList>
    </citation>
    <scope>NUCLEOTIDE SEQUENCE [LARGE SCALE GENOMIC DNA]</scope>
    <source>
        <strain evidence="3 4">E4-10P</strain>
    </source>
</reference>
<comment type="caution">
    <text evidence="3">The sequence shown here is derived from an EMBL/GenBank/DDBJ whole genome shotgun (WGS) entry which is preliminary data.</text>
</comment>
<dbReference type="Gene3D" id="2.60.40.1180">
    <property type="entry name" value="Golgi alpha-mannosidase II"/>
    <property type="match status" value="1"/>
</dbReference>
<dbReference type="PANTHER" id="PTHR36183">
    <property type="entry name" value="BETA-GLUCURONIDASE"/>
    <property type="match status" value="1"/>
</dbReference>
<dbReference type="InterPro" id="IPR052974">
    <property type="entry name" value="GH79_Enzymes"/>
</dbReference>
<feature type="signal peptide" evidence="1">
    <location>
        <begin position="1"/>
        <end position="20"/>
    </location>
</feature>
<evidence type="ECO:0000313" key="3">
    <source>
        <dbReference type="EMBL" id="KAA0176291.1"/>
    </source>
</evidence>
<dbReference type="OrthoDB" id="2796951at2759"/>
<dbReference type="InterPro" id="IPR013780">
    <property type="entry name" value="Glyco_hydro_b"/>
</dbReference>
<dbReference type="SUPFAM" id="SSF51445">
    <property type="entry name" value="(Trans)glycosidases"/>
    <property type="match status" value="1"/>
</dbReference>
<dbReference type="PANTHER" id="PTHR36183:SF2">
    <property type="entry name" value="BETA-GLUCURONIDASE C-TERMINAL DOMAIN-CONTAINING PROTEIN"/>
    <property type="match status" value="1"/>
</dbReference>
<dbReference type="EMBL" id="VLTO01000009">
    <property type="protein sequence ID" value="KAA0176291.1"/>
    <property type="molecule type" value="Genomic_DNA"/>
</dbReference>
<sequence length="498" mass="51959">MVLSTAVLAATVLGAGLAGAAAPADTVVAVAMGLAPVQAVPTNLVGFSIEVPDATEMIGKSPDPPRLALVNLIRGLHHSELQAPTVVRAGGNSADESVWNPDHQALPPQYKITYNITAADLKSYQGFGNAMGGRTAFVPDLSFIRGHDFAWPAAEALAINNSISWSYIHAVSIGNECDLFAQNGLRKPDYDYSQYKAEFEAAAAAITAAGLPAKTIRGATWCCFQGTFNEAAFADYASSQAALLRDISYHRYPLSHCDGHTTTLEDLLAPEASSGQADKMRPFSEGAAAAGVPFVIGESNSVACGGQEGVSDVLGSALWALDFLFEMASINASMVNFHGGPRGIYPPIKFANTSAGMPPTVQPLYYAMRVFSEVTAAESRLLTVNVTQTTNSQVRVWALQGVGKTVFVVIHKDPSAAGPAAVSLSKLETSEPDTAQLGTLSAPGGATAKSGLVWVGLTWDGTTDGTPSGQRTTTSVKRSAAGTFDFSVEPASVAVLWA</sequence>
<keyword evidence="1" id="KW-0732">Signal</keyword>
<organism evidence="3 4">
    <name type="scientific">Cafeteria roenbergensis</name>
    <name type="common">Marine flagellate</name>
    <dbReference type="NCBI Taxonomy" id="33653"/>
    <lineage>
        <taxon>Eukaryota</taxon>
        <taxon>Sar</taxon>
        <taxon>Stramenopiles</taxon>
        <taxon>Bigyra</taxon>
        <taxon>Opalozoa</taxon>
        <taxon>Bicosoecida</taxon>
        <taxon>Cafeteriaceae</taxon>
        <taxon>Cafeteria</taxon>
    </lineage>
</organism>
<dbReference type="InterPro" id="IPR017853">
    <property type="entry name" value="GH"/>
</dbReference>
<gene>
    <name evidence="3" type="ORF">FNF27_02347</name>
</gene>
<evidence type="ECO:0000313" key="4">
    <source>
        <dbReference type="Proteomes" id="UP000322899"/>
    </source>
</evidence>
<dbReference type="Gene3D" id="3.20.20.80">
    <property type="entry name" value="Glycosidases"/>
    <property type="match status" value="1"/>
</dbReference>
<accession>A0A5A8EKH3</accession>
<name>A0A5A8EKH3_CAFRO</name>
<dbReference type="Pfam" id="PF16862">
    <property type="entry name" value="Glyco_hydro_79C"/>
    <property type="match status" value="1"/>
</dbReference>
<feature type="domain" description="Beta-glucuronidase C-terminal" evidence="2">
    <location>
        <begin position="419"/>
        <end position="495"/>
    </location>
</feature>
<dbReference type="AlphaFoldDB" id="A0A5A8EKH3"/>
<evidence type="ECO:0000256" key="1">
    <source>
        <dbReference type="SAM" id="SignalP"/>
    </source>
</evidence>
<dbReference type="InterPro" id="IPR031728">
    <property type="entry name" value="GlcAase_C"/>
</dbReference>
<protein>
    <recommendedName>
        <fullName evidence="2">Beta-glucuronidase C-terminal domain-containing protein</fullName>
    </recommendedName>
</protein>
<proteinExistence type="predicted"/>
<feature type="chain" id="PRO_5023066278" description="Beta-glucuronidase C-terminal domain-containing protein" evidence="1">
    <location>
        <begin position="21"/>
        <end position="498"/>
    </location>
</feature>
<dbReference type="Proteomes" id="UP000322899">
    <property type="component" value="Unassembled WGS sequence"/>
</dbReference>